<feature type="domain" description="Integrase catalytic" evidence="1">
    <location>
        <begin position="158"/>
        <end position="262"/>
    </location>
</feature>
<dbReference type="Gene3D" id="3.30.420.10">
    <property type="entry name" value="Ribonuclease H-like superfamily/Ribonuclease H"/>
    <property type="match status" value="1"/>
</dbReference>
<dbReference type="InterPro" id="IPR001584">
    <property type="entry name" value="Integrase_cat-core"/>
</dbReference>
<gene>
    <name evidence="2" type="ORF">LIER_33774</name>
</gene>
<comment type="caution">
    <text evidence="2">The sequence shown here is derived from an EMBL/GenBank/DDBJ whole genome shotgun (WGS) entry which is preliminary data.</text>
</comment>
<dbReference type="InterPro" id="IPR036397">
    <property type="entry name" value="RNaseH_sf"/>
</dbReference>
<dbReference type="PROSITE" id="PS50994">
    <property type="entry name" value="INTEGRASE"/>
    <property type="match status" value="1"/>
</dbReference>
<evidence type="ECO:0000313" key="3">
    <source>
        <dbReference type="Proteomes" id="UP001454036"/>
    </source>
</evidence>
<sequence>MDIQQGLNETLKSYQKWYNDILLTIPEVKDKVAYMVFYRGLTYAKLKKALVLETPLSKDELTTRVRQYVELEGLKNKERKPKDLVIPLGKEGDQNSQGKHQYGENERADCLSRIATTYYNLVGKLPEAQGGAEFTIVAVDYFSKWGEATRLQFLWKNILTRFGIPNILVSDNEPKFEGQVLADYCENFGIERRFAPVYYPQANGQVEVMNRIIFKGIKKNILQSGKGGGSWIEELPTVLWPLRSMPNQATGEAPFSLVYVPEAVLPAKHASKLFTYYV</sequence>
<dbReference type="PANTHER" id="PTHR37984">
    <property type="entry name" value="PROTEIN CBG26694"/>
    <property type="match status" value="1"/>
</dbReference>
<proteinExistence type="predicted"/>
<reference evidence="2 3" key="1">
    <citation type="submission" date="2024-01" db="EMBL/GenBank/DDBJ databases">
        <title>The complete chloroplast genome sequence of Lithospermum erythrorhizon: insights into the phylogenetic relationship among Boraginaceae species and the maternal lineages of purple gromwells.</title>
        <authorList>
            <person name="Okada T."/>
            <person name="Watanabe K."/>
        </authorList>
    </citation>
    <scope>NUCLEOTIDE SEQUENCE [LARGE SCALE GENOMIC DNA]</scope>
</reference>
<name>A0AAV3RXL8_LITER</name>
<protein>
    <recommendedName>
        <fullName evidence="1">Integrase catalytic domain-containing protein</fullName>
    </recommendedName>
</protein>
<evidence type="ECO:0000313" key="2">
    <source>
        <dbReference type="EMBL" id="GAA0186486.1"/>
    </source>
</evidence>
<dbReference type="Proteomes" id="UP001454036">
    <property type="component" value="Unassembled WGS sequence"/>
</dbReference>
<evidence type="ECO:0000259" key="1">
    <source>
        <dbReference type="PROSITE" id="PS50994"/>
    </source>
</evidence>
<dbReference type="EMBL" id="BAABME010013748">
    <property type="protein sequence ID" value="GAA0186486.1"/>
    <property type="molecule type" value="Genomic_DNA"/>
</dbReference>
<dbReference type="SUPFAM" id="SSF53098">
    <property type="entry name" value="Ribonuclease H-like"/>
    <property type="match status" value="1"/>
</dbReference>
<dbReference type="InterPro" id="IPR050951">
    <property type="entry name" value="Retrovirus_Pol_polyprotein"/>
</dbReference>
<dbReference type="GO" id="GO:0015074">
    <property type="term" value="P:DNA integration"/>
    <property type="evidence" value="ECO:0007669"/>
    <property type="project" value="InterPro"/>
</dbReference>
<dbReference type="PANTHER" id="PTHR37984:SF5">
    <property type="entry name" value="PROTEIN NYNRIN-LIKE"/>
    <property type="match status" value="1"/>
</dbReference>
<dbReference type="InterPro" id="IPR012337">
    <property type="entry name" value="RNaseH-like_sf"/>
</dbReference>
<dbReference type="AlphaFoldDB" id="A0AAV3RXL8"/>
<organism evidence="2 3">
    <name type="scientific">Lithospermum erythrorhizon</name>
    <name type="common">Purple gromwell</name>
    <name type="synonym">Lithospermum officinale var. erythrorhizon</name>
    <dbReference type="NCBI Taxonomy" id="34254"/>
    <lineage>
        <taxon>Eukaryota</taxon>
        <taxon>Viridiplantae</taxon>
        <taxon>Streptophyta</taxon>
        <taxon>Embryophyta</taxon>
        <taxon>Tracheophyta</taxon>
        <taxon>Spermatophyta</taxon>
        <taxon>Magnoliopsida</taxon>
        <taxon>eudicotyledons</taxon>
        <taxon>Gunneridae</taxon>
        <taxon>Pentapetalae</taxon>
        <taxon>asterids</taxon>
        <taxon>lamiids</taxon>
        <taxon>Boraginales</taxon>
        <taxon>Boraginaceae</taxon>
        <taxon>Boraginoideae</taxon>
        <taxon>Lithospermeae</taxon>
        <taxon>Lithospermum</taxon>
    </lineage>
</organism>
<dbReference type="GO" id="GO:0003676">
    <property type="term" value="F:nucleic acid binding"/>
    <property type="evidence" value="ECO:0007669"/>
    <property type="project" value="InterPro"/>
</dbReference>
<keyword evidence="3" id="KW-1185">Reference proteome</keyword>
<accession>A0AAV3RXL8</accession>